<evidence type="ECO:0000313" key="1">
    <source>
        <dbReference type="EMBL" id="KRX24007.1"/>
    </source>
</evidence>
<dbReference type="AlphaFoldDB" id="A0A0V0SBB2"/>
<proteinExistence type="predicted"/>
<gene>
    <name evidence="1" type="ORF">T07_6535</name>
</gene>
<evidence type="ECO:0000313" key="2">
    <source>
        <dbReference type="Proteomes" id="UP000054630"/>
    </source>
</evidence>
<sequence>MLRQRLCCRSIDRVVLLAFHSRSTETLCNISCLFISTSAVCGRLQETKFHKYKHFPTLNCTLFVRSFVQSPISEI</sequence>
<keyword evidence="2" id="KW-1185">Reference proteome</keyword>
<reference evidence="1 2" key="1">
    <citation type="submission" date="2015-01" db="EMBL/GenBank/DDBJ databases">
        <title>Evolution of Trichinella species and genotypes.</title>
        <authorList>
            <person name="Korhonen P.K."/>
            <person name="Edoardo P."/>
            <person name="Giuseppe L.R."/>
            <person name="Gasser R.B."/>
        </authorList>
    </citation>
    <scope>NUCLEOTIDE SEQUENCE [LARGE SCALE GENOMIC DNA]</scope>
    <source>
        <strain evidence="1">ISS37</strain>
    </source>
</reference>
<protein>
    <submittedName>
        <fullName evidence="1">Uncharacterized protein</fullName>
    </submittedName>
</protein>
<accession>A0A0V0SBB2</accession>
<organism evidence="1 2">
    <name type="scientific">Trichinella nelsoni</name>
    <dbReference type="NCBI Taxonomy" id="6336"/>
    <lineage>
        <taxon>Eukaryota</taxon>
        <taxon>Metazoa</taxon>
        <taxon>Ecdysozoa</taxon>
        <taxon>Nematoda</taxon>
        <taxon>Enoplea</taxon>
        <taxon>Dorylaimia</taxon>
        <taxon>Trichinellida</taxon>
        <taxon>Trichinellidae</taxon>
        <taxon>Trichinella</taxon>
    </lineage>
</organism>
<dbReference type="EMBL" id="JYDL01000020">
    <property type="protein sequence ID" value="KRX24007.1"/>
    <property type="molecule type" value="Genomic_DNA"/>
</dbReference>
<dbReference type="Proteomes" id="UP000054630">
    <property type="component" value="Unassembled WGS sequence"/>
</dbReference>
<comment type="caution">
    <text evidence="1">The sequence shown here is derived from an EMBL/GenBank/DDBJ whole genome shotgun (WGS) entry which is preliminary data.</text>
</comment>
<name>A0A0V0SBB2_9BILA</name>